<name>A0A2G2ZHV7_CAPAN</name>
<dbReference type="PANTHER" id="PTHR36607">
    <property type="entry name" value="1,2-DIHYDROXY-3-KETO-5-METHYLTHIOPENTENE DIOXYGENASE 4"/>
    <property type="match status" value="1"/>
</dbReference>
<sequence>MMEDKQTFILAVPVLSSIYNGLNRVYKSSHLEQLKVSFPIHYMYGPIVDTSQEHGEEVLIVGKPPVLKSKPDNVQVLEDPHQSKSQDSSKSIVGQDSRELLLSSKEVTSNLCGKVKANGLSLGWRLDQARFSLIDKTTTIKESEPYLKVKEHLELVLRERDEKSEDISVGCKSLEKARKKVKKLRAC</sequence>
<evidence type="ECO:0000313" key="1">
    <source>
        <dbReference type="EMBL" id="PHT81515.1"/>
    </source>
</evidence>
<protein>
    <submittedName>
        <fullName evidence="1">Uncharacterized protein</fullName>
    </submittedName>
</protein>
<dbReference type="Proteomes" id="UP000222542">
    <property type="component" value="Unassembled WGS sequence"/>
</dbReference>
<reference evidence="1 2" key="1">
    <citation type="journal article" date="2014" name="Nat. Genet.">
        <title>Genome sequence of the hot pepper provides insights into the evolution of pungency in Capsicum species.</title>
        <authorList>
            <person name="Kim S."/>
            <person name="Park M."/>
            <person name="Yeom S.I."/>
            <person name="Kim Y.M."/>
            <person name="Lee J.M."/>
            <person name="Lee H.A."/>
            <person name="Seo E."/>
            <person name="Choi J."/>
            <person name="Cheong K."/>
            <person name="Kim K.T."/>
            <person name="Jung K."/>
            <person name="Lee G.W."/>
            <person name="Oh S.K."/>
            <person name="Bae C."/>
            <person name="Kim S.B."/>
            <person name="Lee H.Y."/>
            <person name="Kim S.Y."/>
            <person name="Kim M.S."/>
            <person name="Kang B.C."/>
            <person name="Jo Y.D."/>
            <person name="Yang H.B."/>
            <person name="Jeong H.J."/>
            <person name="Kang W.H."/>
            <person name="Kwon J.K."/>
            <person name="Shin C."/>
            <person name="Lim J.Y."/>
            <person name="Park J.H."/>
            <person name="Huh J.H."/>
            <person name="Kim J.S."/>
            <person name="Kim B.D."/>
            <person name="Cohen O."/>
            <person name="Paran I."/>
            <person name="Suh M.C."/>
            <person name="Lee S.B."/>
            <person name="Kim Y.K."/>
            <person name="Shin Y."/>
            <person name="Noh S.J."/>
            <person name="Park J."/>
            <person name="Seo Y.S."/>
            <person name="Kwon S.Y."/>
            <person name="Kim H.A."/>
            <person name="Park J.M."/>
            <person name="Kim H.J."/>
            <person name="Choi S.B."/>
            <person name="Bosland P.W."/>
            <person name="Reeves G."/>
            <person name="Jo S.H."/>
            <person name="Lee B.W."/>
            <person name="Cho H.T."/>
            <person name="Choi H.S."/>
            <person name="Lee M.S."/>
            <person name="Yu Y."/>
            <person name="Do Choi Y."/>
            <person name="Park B.S."/>
            <person name="van Deynze A."/>
            <person name="Ashrafi H."/>
            <person name="Hill T."/>
            <person name="Kim W.T."/>
            <person name="Pai H.S."/>
            <person name="Ahn H.K."/>
            <person name="Yeam I."/>
            <person name="Giovannoni J.J."/>
            <person name="Rose J.K."/>
            <person name="Sorensen I."/>
            <person name="Lee S.J."/>
            <person name="Kim R.W."/>
            <person name="Choi I.Y."/>
            <person name="Choi B.S."/>
            <person name="Lim J.S."/>
            <person name="Lee Y.H."/>
            <person name="Choi D."/>
        </authorList>
    </citation>
    <scope>NUCLEOTIDE SEQUENCE [LARGE SCALE GENOMIC DNA]</scope>
    <source>
        <strain evidence="2">cv. CM334</strain>
    </source>
</reference>
<comment type="caution">
    <text evidence="1">The sequence shown here is derived from an EMBL/GenBank/DDBJ whole genome shotgun (WGS) entry which is preliminary data.</text>
</comment>
<dbReference type="AlphaFoldDB" id="A0A2G2ZHV7"/>
<dbReference type="Gramene" id="PHT81515">
    <property type="protein sequence ID" value="PHT81515"/>
    <property type="gene ID" value="T459_14530"/>
</dbReference>
<dbReference type="EMBL" id="AYRZ02000005">
    <property type="protein sequence ID" value="PHT81515.1"/>
    <property type="molecule type" value="Genomic_DNA"/>
</dbReference>
<keyword evidence="2" id="KW-1185">Reference proteome</keyword>
<organism evidence="1 2">
    <name type="scientific">Capsicum annuum</name>
    <name type="common">Capsicum pepper</name>
    <dbReference type="NCBI Taxonomy" id="4072"/>
    <lineage>
        <taxon>Eukaryota</taxon>
        <taxon>Viridiplantae</taxon>
        <taxon>Streptophyta</taxon>
        <taxon>Embryophyta</taxon>
        <taxon>Tracheophyta</taxon>
        <taxon>Spermatophyta</taxon>
        <taxon>Magnoliopsida</taxon>
        <taxon>eudicotyledons</taxon>
        <taxon>Gunneridae</taxon>
        <taxon>Pentapetalae</taxon>
        <taxon>asterids</taxon>
        <taxon>lamiids</taxon>
        <taxon>Solanales</taxon>
        <taxon>Solanaceae</taxon>
        <taxon>Solanoideae</taxon>
        <taxon>Capsiceae</taxon>
        <taxon>Capsicum</taxon>
    </lineage>
</organism>
<evidence type="ECO:0000313" key="2">
    <source>
        <dbReference type="Proteomes" id="UP000222542"/>
    </source>
</evidence>
<proteinExistence type="predicted"/>
<dbReference type="OMA" id="CWRIDRP"/>
<accession>A0A2G2ZHV7</accession>
<reference evidence="1 2" key="2">
    <citation type="journal article" date="2017" name="Genome Biol.">
        <title>New reference genome sequences of hot pepper reveal the massive evolution of plant disease-resistance genes by retroduplication.</title>
        <authorList>
            <person name="Kim S."/>
            <person name="Park J."/>
            <person name="Yeom S.I."/>
            <person name="Kim Y.M."/>
            <person name="Seo E."/>
            <person name="Kim K.T."/>
            <person name="Kim M.S."/>
            <person name="Lee J.M."/>
            <person name="Cheong K."/>
            <person name="Shin H.S."/>
            <person name="Kim S.B."/>
            <person name="Han K."/>
            <person name="Lee J."/>
            <person name="Park M."/>
            <person name="Lee H.A."/>
            <person name="Lee H.Y."/>
            <person name="Lee Y."/>
            <person name="Oh S."/>
            <person name="Lee J.H."/>
            <person name="Choi E."/>
            <person name="Choi E."/>
            <person name="Lee S.E."/>
            <person name="Jeon J."/>
            <person name="Kim H."/>
            <person name="Choi G."/>
            <person name="Song H."/>
            <person name="Lee J."/>
            <person name="Lee S.C."/>
            <person name="Kwon J.K."/>
            <person name="Lee H.Y."/>
            <person name="Koo N."/>
            <person name="Hong Y."/>
            <person name="Kim R.W."/>
            <person name="Kang W.H."/>
            <person name="Huh J.H."/>
            <person name="Kang B.C."/>
            <person name="Yang T.J."/>
            <person name="Lee Y.H."/>
            <person name="Bennetzen J.L."/>
            <person name="Choi D."/>
        </authorList>
    </citation>
    <scope>NUCLEOTIDE SEQUENCE [LARGE SCALE GENOMIC DNA]</scope>
    <source>
        <strain evidence="2">cv. CM334</strain>
    </source>
</reference>
<gene>
    <name evidence="1" type="ORF">T459_14530</name>
</gene>
<dbReference type="PANTHER" id="PTHR36607:SF23">
    <property type="entry name" value="AMINOTRANSFERASE-LIKE PLANT MOBILE DOMAIN-CONTAINING PROTEIN"/>
    <property type="match status" value="1"/>
</dbReference>